<dbReference type="Proteomes" id="UP001233999">
    <property type="component" value="Unassembled WGS sequence"/>
</dbReference>
<accession>A0AAD7ZHH8</accession>
<name>A0AAD7ZHH8_DIPPU</name>
<dbReference type="AlphaFoldDB" id="A0AAD7ZHH8"/>
<feature type="non-terminal residue" evidence="1">
    <location>
        <position position="1"/>
    </location>
</feature>
<reference evidence="1" key="1">
    <citation type="journal article" date="2023" name="IScience">
        <title>Live-bearing cockroach genome reveals convergent evolutionary mechanisms linked to viviparity in insects and beyond.</title>
        <authorList>
            <person name="Fouks B."/>
            <person name="Harrison M.C."/>
            <person name="Mikhailova A.A."/>
            <person name="Marchal E."/>
            <person name="English S."/>
            <person name="Carruthers M."/>
            <person name="Jennings E.C."/>
            <person name="Chiamaka E.L."/>
            <person name="Frigard R.A."/>
            <person name="Pippel M."/>
            <person name="Attardo G.M."/>
            <person name="Benoit J.B."/>
            <person name="Bornberg-Bauer E."/>
            <person name="Tobe S.S."/>
        </authorList>
    </citation>
    <scope>NUCLEOTIDE SEQUENCE</scope>
    <source>
        <strain evidence="1">Stay&amp;Tobe</strain>
    </source>
</reference>
<evidence type="ECO:0000313" key="1">
    <source>
        <dbReference type="EMBL" id="KAJ9580760.1"/>
    </source>
</evidence>
<reference evidence="1" key="2">
    <citation type="submission" date="2023-05" db="EMBL/GenBank/DDBJ databases">
        <authorList>
            <person name="Fouks B."/>
        </authorList>
    </citation>
    <scope>NUCLEOTIDE SEQUENCE</scope>
    <source>
        <strain evidence="1">Stay&amp;Tobe</strain>
        <tissue evidence="1">Testes</tissue>
    </source>
</reference>
<feature type="non-terminal residue" evidence="1">
    <location>
        <position position="120"/>
    </location>
</feature>
<sequence>DTNLLKIVGDQLVTAWNTEFVQNSSLAQMTQTSREFATDSMVSVIVGQSFFALLMRTRSPKIIEFCMYITVPILCIRLKIVGDQPVTAQNAEFAQNSSLAQMTQTSRKFATDSIKLPKEK</sequence>
<proteinExistence type="predicted"/>
<protein>
    <submittedName>
        <fullName evidence="1">Uncharacterized protein</fullName>
    </submittedName>
</protein>
<gene>
    <name evidence="1" type="ORF">L9F63_024061</name>
</gene>
<organism evidence="1 2">
    <name type="scientific">Diploptera punctata</name>
    <name type="common">Pacific beetle cockroach</name>
    <dbReference type="NCBI Taxonomy" id="6984"/>
    <lineage>
        <taxon>Eukaryota</taxon>
        <taxon>Metazoa</taxon>
        <taxon>Ecdysozoa</taxon>
        <taxon>Arthropoda</taxon>
        <taxon>Hexapoda</taxon>
        <taxon>Insecta</taxon>
        <taxon>Pterygota</taxon>
        <taxon>Neoptera</taxon>
        <taxon>Polyneoptera</taxon>
        <taxon>Dictyoptera</taxon>
        <taxon>Blattodea</taxon>
        <taxon>Blaberoidea</taxon>
        <taxon>Blaberidae</taxon>
        <taxon>Diplopterinae</taxon>
        <taxon>Diploptera</taxon>
    </lineage>
</organism>
<evidence type="ECO:0000313" key="2">
    <source>
        <dbReference type="Proteomes" id="UP001233999"/>
    </source>
</evidence>
<dbReference type="EMBL" id="JASPKZ010008168">
    <property type="protein sequence ID" value="KAJ9580760.1"/>
    <property type="molecule type" value="Genomic_DNA"/>
</dbReference>
<comment type="caution">
    <text evidence="1">The sequence shown here is derived from an EMBL/GenBank/DDBJ whole genome shotgun (WGS) entry which is preliminary data.</text>
</comment>
<keyword evidence="2" id="KW-1185">Reference proteome</keyword>